<protein>
    <recommendedName>
        <fullName evidence="3">Head-to-tail stopper</fullName>
    </recommendedName>
</protein>
<dbReference type="EMBL" id="LDPU01000001">
    <property type="protein sequence ID" value="KLO54215.1"/>
    <property type="molecule type" value="Genomic_DNA"/>
</dbReference>
<evidence type="ECO:0000313" key="1">
    <source>
        <dbReference type="EMBL" id="KLO54215.1"/>
    </source>
</evidence>
<organism evidence="1 2">
    <name type="scientific">Mycolicibacterium senegalense</name>
    <dbReference type="NCBI Taxonomy" id="1796"/>
    <lineage>
        <taxon>Bacteria</taxon>
        <taxon>Bacillati</taxon>
        <taxon>Actinomycetota</taxon>
        <taxon>Actinomycetes</taxon>
        <taxon>Mycobacteriales</taxon>
        <taxon>Mycobacteriaceae</taxon>
        <taxon>Mycolicibacterium</taxon>
    </lineage>
</organism>
<dbReference type="RefSeq" id="WP_047041086.1">
    <property type="nucleotide sequence ID" value="NZ_LDCO01000063.1"/>
</dbReference>
<reference evidence="1 2" key="1">
    <citation type="submission" date="2015-05" db="EMBL/GenBank/DDBJ databases">
        <title>Genome sequence of Mycobacterium senegalense.</title>
        <authorList>
            <person name="Greninger A.L."/>
            <person name="Miller S."/>
        </authorList>
    </citation>
    <scope>NUCLEOTIDE SEQUENCE [LARGE SCALE GENOMIC DNA]</scope>
    <source>
        <strain evidence="1 2">CK2</strain>
    </source>
</reference>
<proteinExistence type="predicted"/>
<sequence>MSLLNRPTDVVTVFEETAVTDSDGNTVTKPSAVGVICKAVVRPLSSTEDDGGTTTKYRLRLVGWHGDQLGAQSAVEWNGKRYAVDGDPLIYNGSRRTARVEYRMVRN</sequence>
<comment type="caution">
    <text evidence="1">The sequence shown here is derived from an EMBL/GenBank/DDBJ whole genome shotgun (WGS) entry which is preliminary data.</text>
</comment>
<name>A0ABR5G2J4_9MYCO</name>
<dbReference type="Proteomes" id="UP000036499">
    <property type="component" value="Unassembled WGS sequence"/>
</dbReference>
<keyword evidence="2" id="KW-1185">Reference proteome</keyword>
<evidence type="ECO:0008006" key="3">
    <source>
        <dbReference type="Google" id="ProtNLM"/>
    </source>
</evidence>
<gene>
    <name evidence="1" type="ORF">ABW05_24880</name>
</gene>
<evidence type="ECO:0000313" key="2">
    <source>
        <dbReference type="Proteomes" id="UP000036499"/>
    </source>
</evidence>
<accession>A0ABR5G2J4</accession>